<dbReference type="EMBL" id="UAQE01000001">
    <property type="protein sequence ID" value="SPT99186.1"/>
    <property type="molecule type" value="Genomic_DNA"/>
</dbReference>
<sequence length="283" mass="32157">MTEQETKKRCFIITPIGGERSDIRDALDGLLKNVLEPVLLELGFEDKDITVAHQMKDSGSINTQLITRIIEDELCIVNLTGLNPNVMYELAIRHAVGKPVVIIAENGTKLPFDIVDQRTIFYSNTMLGAVHLKEALSDMVENIISNPDHTPDNPIIKIIKDNAILDKIKSDGREHSELSLVLNKLSNLEKRIANTEKRKNTANINKSPEVDWVLEYKGNLDFQKILNSFSGNLDIFPYLTSEGENQKAVFRFNTYVSDEEIDYLLNLVIEQKVNFISFIRRKN</sequence>
<reference evidence="2 3" key="1">
    <citation type="submission" date="2018-06" db="EMBL/GenBank/DDBJ databases">
        <authorList>
            <consortium name="Pathogen Informatics"/>
            <person name="Doyle S."/>
        </authorList>
    </citation>
    <scope>NUCLEOTIDE SEQUENCE [LARGE SCALE GENOMIC DNA]</scope>
    <source>
        <strain evidence="2 3">NCTC7582</strain>
    </source>
</reference>
<gene>
    <name evidence="2" type="ORF">NCTC7582_02119</name>
</gene>
<feature type="coiled-coil region" evidence="1">
    <location>
        <begin position="178"/>
        <end position="205"/>
    </location>
</feature>
<dbReference type="RefSeq" id="WP_112117254.1">
    <property type="nucleotide sequence ID" value="NZ_UAQE01000001.1"/>
</dbReference>
<dbReference type="Proteomes" id="UP000251431">
    <property type="component" value="Unassembled WGS sequence"/>
</dbReference>
<keyword evidence="1" id="KW-0175">Coiled coil</keyword>
<name>A0A2X0XMU6_9BACI</name>
<evidence type="ECO:0000313" key="3">
    <source>
        <dbReference type="Proteomes" id="UP000251431"/>
    </source>
</evidence>
<organism evidence="2 3">
    <name type="scientific">Lysinibacillus capsici</name>
    <dbReference type="NCBI Taxonomy" id="2115968"/>
    <lineage>
        <taxon>Bacteria</taxon>
        <taxon>Bacillati</taxon>
        <taxon>Bacillota</taxon>
        <taxon>Bacilli</taxon>
        <taxon>Bacillales</taxon>
        <taxon>Bacillaceae</taxon>
        <taxon>Lysinibacillus</taxon>
    </lineage>
</organism>
<accession>A0A2X0XMU6</accession>
<dbReference type="AlphaFoldDB" id="A0A2X0XMU6"/>
<proteinExistence type="predicted"/>
<evidence type="ECO:0008006" key="4">
    <source>
        <dbReference type="Google" id="ProtNLM"/>
    </source>
</evidence>
<protein>
    <recommendedName>
        <fullName evidence="4">Nucleoside 2-deoxyribosyltransferase</fullName>
    </recommendedName>
</protein>
<evidence type="ECO:0000313" key="2">
    <source>
        <dbReference type="EMBL" id="SPT99186.1"/>
    </source>
</evidence>
<evidence type="ECO:0000256" key="1">
    <source>
        <dbReference type="SAM" id="Coils"/>
    </source>
</evidence>